<dbReference type="OrthoDB" id="6051640at2759"/>
<dbReference type="PANTHER" id="PTHR33050:SF8">
    <property type="entry name" value="REVERSE TRANSCRIPTASE DOMAIN-CONTAINING PROTEIN"/>
    <property type="match status" value="1"/>
</dbReference>
<evidence type="ECO:0000313" key="2">
    <source>
        <dbReference type="Proteomes" id="UP000507470"/>
    </source>
</evidence>
<reference evidence="1 2" key="1">
    <citation type="submission" date="2020-06" db="EMBL/GenBank/DDBJ databases">
        <authorList>
            <person name="Li R."/>
            <person name="Bekaert M."/>
        </authorList>
    </citation>
    <scope>NUCLEOTIDE SEQUENCE [LARGE SCALE GENOMIC DNA]</scope>
    <source>
        <strain evidence="2">wild</strain>
    </source>
</reference>
<dbReference type="CDD" id="cd09275">
    <property type="entry name" value="RNase_HI_RT_DIRS1"/>
    <property type="match status" value="1"/>
</dbReference>
<dbReference type="PANTHER" id="PTHR33050">
    <property type="entry name" value="REVERSE TRANSCRIPTASE DOMAIN-CONTAINING PROTEIN"/>
    <property type="match status" value="1"/>
</dbReference>
<evidence type="ECO:0000313" key="1">
    <source>
        <dbReference type="EMBL" id="CAC5385284.1"/>
    </source>
</evidence>
<proteinExistence type="predicted"/>
<dbReference type="Proteomes" id="UP000507470">
    <property type="component" value="Unassembled WGS sequence"/>
</dbReference>
<sequence length="212" mass="24230">MCYLSDTSQGKSYPSQEKRILTTPYSKPQSSVDIDPYGRPKLFHKGKEICNYYLAVNSSDFDLYTDAASTVGFEGYLKNRWFQASWPVEMKLNTELSLSMAYMELYPIVIAAIIWGNEWSGKRILFHCDNIATVLIIKKGRSKSLEIMRLMRRLTWCFSKYNVIIHATHVAGKCNTIADALSRLQMDRSRQLCPTASVGPCHCPPHSETLWN</sequence>
<evidence type="ECO:0008006" key="3">
    <source>
        <dbReference type="Google" id="ProtNLM"/>
    </source>
</evidence>
<dbReference type="InterPro" id="IPR052055">
    <property type="entry name" value="Hepadnavirus_pol/RT"/>
</dbReference>
<keyword evidence="2" id="KW-1185">Reference proteome</keyword>
<accession>A0A6J8BR39</accession>
<name>A0A6J8BR39_MYTCO</name>
<dbReference type="EMBL" id="CACVKT020003693">
    <property type="protein sequence ID" value="CAC5385284.1"/>
    <property type="molecule type" value="Genomic_DNA"/>
</dbReference>
<organism evidence="1 2">
    <name type="scientific">Mytilus coruscus</name>
    <name type="common">Sea mussel</name>
    <dbReference type="NCBI Taxonomy" id="42192"/>
    <lineage>
        <taxon>Eukaryota</taxon>
        <taxon>Metazoa</taxon>
        <taxon>Spiralia</taxon>
        <taxon>Lophotrochozoa</taxon>
        <taxon>Mollusca</taxon>
        <taxon>Bivalvia</taxon>
        <taxon>Autobranchia</taxon>
        <taxon>Pteriomorphia</taxon>
        <taxon>Mytilida</taxon>
        <taxon>Mytiloidea</taxon>
        <taxon>Mytilidae</taxon>
        <taxon>Mytilinae</taxon>
        <taxon>Mytilus</taxon>
    </lineage>
</organism>
<gene>
    <name evidence="1" type="ORF">MCOR_20844</name>
</gene>
<dbReference type="AlphaFoldDB" id="A0A6J8BR39"/>
<protein>
    <recommendedName>
        <fullName evidence="3">Reverse transcriptase RNase H-like domain-containing protein</fullName>
    </recommendedName>
</protein>